<comment type="subcellular location">
    <subcellularLocation>
        <location evidence="1">Secreted</location>
        <location evidence="1">Extracellular space</location>
    </subcellularLocation>
</comment>
<comment type="caution">
    <text evidence="6">The sequence shown here is derived from an EMBL/GenBank/DDBJ whole genome shotgun (WGS) entry which is preliminary data.</text>
</comment>
<evidence type="ECO:0000256" key="1">
    <source>
        <dbReference type="ARBA" id="ARBA00004239"/>
    </source>
</evidence>
<dbReference type="GO" id="GO:0005576">
    <property type="term" value="C:extracellular region"/>
    <property type="evidence" value="ECO:0007669"/>
    <property type="project" value="UniProtKB-SubCell"/>
</dbReference>
<comment type="similarity">
    <text evidence="2">Belongs to the peptidase A1 family.</text>
</comment>
<reference evidence="6" key="1">
    <citation type="journal article" date="2021" name="Front. Plant Sci.">
        <title>Chromosome-Scale Genome Assembly for Chinese Sour Jujube and Insights Into Its Genome Evolution and Domestication Signature.</title>
        <authorList>
            <person name="Shen L.-Y."/>
            <person name="Luo H."/>
            <person name="Wang X.-L."/>
            <person name="Wang X.-M."/>
            <person name="Qiu X.-J."/>
            <person name="Liu H."/>
            <person name="Zhou S.-S."/>
            <person name="Jia K.-H."/>
            <person name="Nie S."/>
            <person name="Bao Y.-T."/>
            <person name="Zhang R.-G."/>
            <person name="Yun Q.-Z."/>
            <person name="Chai Y.-H."/>
            <person name="Lu J.-Y."/>
            <person name="Li Y."/>
            <person name="Zhao S.-W."/>
            <person name="Mao J.-F."/>
            <person name="Jia S.-G."/>
            <person name="Mao Y.-M."/>
        </authorList>
    </citation>
    <scope>NUCLEOTIDE SEQUENCE</scope>
    <source>
        <strain evidence="6">AT0</strain>
        <tissue evidence="6">Leaf</tissue>
    </source>
</reference>
<dbReference type="InterPro" id="IPR021109">
    <property type="entry name" value="Peptidase_aspartic_dom_sf"/>
</dbReference>
<evidence type="ECO:0000256" key="2">
    <source>
        <dbReference type="ARBA" id="ARBA00007447"/>
    </source>
</evidence>
<keyword evidence="4" id="KW-0732">Signal</keyword>
<dbReference type="GO" id="GO:0006508">
    <property type="term" value="P:proteolysis"/>
    <property type="evidence" value="ECO:0007669"/>
    <property type="project" value="InterPro"/>
</dbReference>
<dbReference type="PROSITE" id="PS51767">
    <property type="entry name" value="PEPTIDASE_A1"/>
    <property type="match status" value="1"/>
</dbReference>
<dbReference type="AlphaFoldDB" id="A0A978V4U3"/>
<dbReference type="CDD" id="cd05489">
    <property type="entry name" value="xylanase_inhibitor_I_like"/>
    <property type="match status" value="1"/>
</dbReference>
<organism evidence="6 7">
    <name type="scientific">Ziziphus jujuba var. spinosa</name>
    <dbReference type="NCBI Taxonomy" id="714518"/>
    <lineage>
        <taxon>Eukaryota</taxon>
        <taxon>Viridiplantae</taxon>
        <taxon>Streptophyta</taxon>
        <taxon>Embryophyta</taxon>
        <taxon>Tracheophyta</taxon>
        <taxon>Spermatophyta</taxon>
        <taxon>Magnoliopsida</taxon>
        <taxon>eudicotyledons</taxon>
        <taxon>Gunneridae</taxon>
        <taxon>Pentapetalae</taxon>
        <taxon>rosids</taxon>
        <taxon>fabids</taxon>
        <taxon>Rosales</taxon>
        <taxon>Rhamnaceae</taxon>
        <taxon>Paliureae</taxon>
        <taxon>Ziziphus</taxon>
    </lineage>
</organism>
<proteinExistence type="inferred from homology"/>
<evidence type="ECO:0000256" key="3">
    <source>
        <dbReference type="ARBA" id="ARBA00022525"/>
    </source>
</evidence>
<dbReference type="InterPro" id="IPR001461">
    <property type="entry name" value="Aspartic_peptidase_A1"/>
</dbReference>
<keyword evidence="3" id="KW-0964">Secreted</keyword>
<dbReference type="InterPro" id="IPR032799">
    <property type="entry name" value="TAXi_C"/>
</dbReference>
<name>A0A978V4U3_ZIZJJ</name>
<evidence type="ECO:0000256" key="4">
    <source>
        <dbReference type="ARBA" id="ARBA00022729"/>
    </source>
</evidence>
<dbReference type="InterPro" id="IPR033121">
    <property type="entry name" value="PEPTIDASE_A1"/>
</dbReference>
<dbReference type="PANTHER" id="PTHR47965:SF103">
    <property type="entry name" value="EUKARYOTIC ASPARTYL PROTEASE FAMILY PROTEIN"/>
    <property type="match status" value="1"/>
</dbReference>
<dbReference type="InterPro" id="IPR032861">
    <property type="entry name" value="TAXi_N"/>
</dbReference>
<evidence type="ECO:0000259" key="5">
    <source>
        <dbReference type="PROSITE" id="PS51767"/>
    </source>
</evidence>
<dbReference type="Pfam" id="PF14541">
    <property type="entry name" value="TAXi_C"/>
    <property type="match status" value="1"/>
</dbReference>
<dbReference type="InterPro" id="IPR033868">
    <property type="entry name" value="Xylanase_inhibitor_I-like"/>
</dbReference>
<feature type="domain" description="Peptidase A1" evidence="5">
    <location>
        <begin position="30"/>
        <end position="401"/>
    </location>
</feature>
<gene>
    <name evidence="6" type="ORF">FEM48_Zijuj07G0131800</name>
</gene>
<accession>A0A978V4U3</accession>
<dbReference type="EMBL" id="JAEACU010000007">
    <property type="protein sequence ID" value="KAH7522376.1"/>
    <property type="molecule type" value="Genomic_DNA"/>
</dbReference>
<dbReference type="Pfam" id="PF14543">
    <property type="entry name" value="TAXi_N"/>
    <property type="match status" value="1"/>
</dbReference>
<dbReference type="FunFam" id="2.40.70.10:FF:000045">
    <property type="entry name" value="Basic 7S globulin"/>
    <property type="match status" value="1"/>
</dbReference>
<dbReference type="FunFam" id="2.40.70.10:FF:000041">
    <property type="entry name" value="Basic 7S globulin"/>
    <property type="match status" value="1"/>
</dbReference>
<sequence length="419" mass="45807">MITPSIAKPSPFKPKALILPVKKDSSTLQYIAKIKHRTPSVSIKLALDLGAEYLWVACDDYVSSTYKPARCGSSQCSLANAECGFCPAPTPYPGCNVNTCNIQISNPFTDQITPAELSQDVVSIKSTDGSNPGRSVSVHNFLFSCSFDHFLGNMAMGVKGMVGLGRNKIGLPSQFASAFGFNDKFAICLSPSTTSNGFIFFGDGPYNFLPNKIDISRSLTYTPLIKNPTRNDGYLVGKLYAEYFIGVKSIKINDKVVPLNTSLLTINKWGMWGTRISTVHPYTLLETSIYKAFVNEFVKAMGKVPRVAPIKPFEACFNSSHIDRTRYGPAVPLIDLVLKKSNDAYWRIFGSNSMVEVAKDVLCLGFVDAGEYEPSSIVIGGHQLEDNLVQFDIASNRVGFSSSLLSKQTSCSNFNFTSI</sequence>
<evidence type="ECO:0000313" key="7">
    <source>
        <dbReference type="Proteomes" id="UP000813462"/>
    </source>
</evidence>
<dbReference type="PANTHER" id="PTHR47965">
    <property type="entry name" value="ASPARTYL PROTEASE-RELATED"/>
    <property type="match status" value="1"/>
</dbReference>
<dbReference type="SUPFAM" id="SSF50630">
    <property type="entry name" value="Acid proteases"/>
    <property type="match status" value="1"/>
</dbReference>
<evidence type="ECO:0000313" key="6">
    <source>
        <dbReference type="EMBL" id="KAH7522376.1"/>
    </source>
</evidence>
<dbReference type="Gene3D" id="2.40.70.10">
    <property type="entry name" value="Acid Proteases"/>
    <property type="match status" value="2"/>
</dbReference>
<dbReference type="GO" id="GO:0004190">
    <property type="term" value="F:aspartic-type endopeptidase activity"/>
    <property type="evidence" value="ECO:0007669"/>
    <property type="project" value="InterPro"/>
</dbReference>
<protein>
    <recommendedName>
        <fullName evidence="5">Peptidase A1 domain-containing protein</fullName>
    </recommendedName>
</protein>
<dbReference type="Proteomes" id="UP000813462">
    <property type="component" value="Unassembled WGS sequence"/>
</dbReference>